<comment type="caution">
    <text evidence="1">The sequence shown here is derived from an EMBL/GenBank/DDBJ whole genome shotgun (WGS) entry which is preliminary data.</text>
</comment>
<dbReference type="AlphaFoldDB" id="A0A931C010"/>
<evidence type="ECO:0000313" key="1">
    <source>
        <dbReference type="EMBL" id="MBG0560739.1"/>
    </source>
</evidence>
<protein>
    <submittedName>
        <fullName evidence="1">Uncharacterized protein</fullName>
    </submittedName>
</protein>
<evidence type="ECO:0000313" key="2">
    <source>
        <dbReference type="Proteomes" id="UP000598146"/>
    </source>
</evidence>
<sequence length="104" mass="11321">MVKVPFGANLDSRQRMEVAKMTGHADRLIQALGWSVGDEAVAELHAISTDPVVYGIALGTTRAMIETGGWDHLGPLAELYEACGADEEVADRQKAWRLAQPWTT</sequence>
<proteinExistence type="predicted"/>
<organism evidence="1 2">
    <name type="scientific">Actinoplanes aureus</name>
    <dbReference type="NCBI Taxonomy" id="2792083"/>
    <lineage>
        <taxon>Bacteria</taxon>
        <taxon>Bacillati</taxon>
        <taxon>Actinomycetota</taxon>
        <taxon>Actinomycetes</taxon>
        <taxon>Micromonosporales</taxon>
        <taxon>Micromonosporaceae</taxon>
        <taxon>Actinoplanes</taxon>
    </lineage>
</organism>
<name>A0A931C010_9ACTN</name>
<reference evidence="1" key="1">
    <citation type="submission" date="2020-11" db="EMBL/GenBank/DDBJ databases">
        <title>Isolation and identification of active actinomycetes.</title>
        <authorList>
            <person name="Sun X."/>
        </authorList>
    </citation>
    <scope>NUCLEOTIDE SEQUENCE</scope>
    <source>
        <strain evidence="1">NEAU-A11</strain>
    </source>
</reference>
<gene>
    <name evidence="1" type="ORF">I4J89_04565</name>
</gene>
<keyword evidence="2" id="KW-1185">Reference proteome</keyword>
<dbReference type="RefSeq" id="WP_196412541.1">
    <property type="nucleotide sequence ID" value="NZ_JADQTO010000002.1"/>
</dbReference>
<accession>A0A931C010</accession>
<dbReference type="Proteomes" id="UP000598146">
    <property type="component" value="Unassembled WGS sequence"/>
</dbReference>
<dbReference type="EMBL" id="JADQTO010000002">
    <property type="protein sequence ID" value="MBG0560739.1"/>
    <property type="molecule type" value="Genomic_DNA"/>
</dbReference>